<dbReference type="Pfam" id="PF20160">
    <property type="entry name" value="C-JID"/>
    <property type="match status" value="1"/>
</dbReference>
<dbReference type="Proteomes" id="UP001281410">
    <property type="component" value="Unassembled WGS sequence"/>
</dbReference>
<evidence type="ECO:0000313" key="5">
    <source>
        <dbReference type="Proteomes" id="UP001281410"/>
    </source>
</evidence>
<dbReference type="InterPro" id="IPR045344">
    <property type="entry name" value="C-JID"/>
</dbReference>
<evidence type="ECO:0000256" key="2">
    <source>
        <dbReference type="ARBA" id="ARBA00022737"/>
    </source>
</evidence>
<evidence type="ECO:0000256" key="1">
    <source>
        <dbReference type="ARBA" id="ARBA00022614"/>
    </source>
</evidence>
<gene>
    <name evidence="4" type="ORF">Dsin_003614</name>
</gene>
<organism evidence="4 5">
    <name type="scientific">Dipteronia sinensis</name>
    <dbReference type="NCBI Taxonomy" id="43782"/>
    <lineage>
        <taxon>Eukaryota</taxon>
        <taxon>Viridiplantae</taxon>
        <taxon>Streptophyta</taxon>
        <taxon>Embryophyta</taxon>
        <taxon>Tracheophyta</taxon>
        <taxon>Spermatophyta</taxon>
        <taxon>Magnoliopsida</taxon>
        <taxon>eudicotyledons</taxon>
        <taxon>Gunneridae</taxon>
        <taxon>Pentapetalae</taxon>
        <taxon>rosids</taxon>
        <taxon>malvids</taxon>
        <taxon>Sapindales</taxon>
        <taxon>Sapindaceae</taxon>
        <taxon>Hippocastanoideae</taxon>
        <taxon>Acereae</taxon>
        <taxon>Dipteronia</taxon>
    </lineage>
</organism>
<sequence>MMIVMLQQLGNGLSNQFHISILGNEIPEWFNCRSDENSVKIGLPPNWLNDEFMGIAMCGVFTLDNKDLGGQITVDCRMNIMGNCYGFYCAPHSFTTFESDYLWLAYLSREQFEHDRSLTLESSLLLSLLGRRDYEYDSTNSVLVSTSTCIHARFEVNTNSKANKSGIRLVYKRDIESPEDDLPATDASILHQHHNCSTFHGNKSQFYTSIFRKNYN</sequence>
<keyword evidence="1" id="KW-0433">Leucine-rich repeat</keyword>
<dbReference type="AlphaFoldDB" id="A0AAE0B821"/>
<protein>
    <recommendedName>
        <fullName evidence="3">C-JID domain-containing protein</fullName>
    </recommendedName>
</protein>
<reference evidence="4" key="1">
    <citation type="journal article" date="2023" name="Plant J.">
        <title>Genome sequences and population genomics provide insights into the demographic history, inbreeding, and mutation load of two 'living fossil' tree species of Dipteronia.</title>
        <authorList>
            <person name="Feng Y."/>
            <person name="Comes H.P."/>
            <person name="Chen J."/>
            <person name="Zhu S."/>
            <person name="Lu R."/>
            <person name="Zhang X."/>
            <person name="Li P."/>
            <person name="Qiu J."/>
            <person name="Olsen K.M."/>
            <person name="Qiu Y."/>
        </authorList>
    </citation>
    <scope>NUCLEOTIDE SEQUENCE</scope>
    <source>
        <strain evidence="4">NBL</strain>
    </source>
</reference>
<keyword evidence="5" id="KW-1185">Reference proteome</keyword>
<evidence type="ECO:0000313" key="4">
    <source>
        <dbReference type="EMBL" id="KAK3231733.1"/>
    </source>
</evidence>
<dbReference type="EMBL" id="JANJYJ010000001">
    <property type="protein sequence ID" value="KAK3231733.1"/>
    <property type="molecule type" value="Genomic_DNA"/>
</dbReference>
<accession>A0AAE0B821</accession>
<evidence type="ECO:0000259" key="3">
    <source>
        <dbReference type="Pfam" id="PF20160"/>
    </source>
</evidence>
<proteinExistence type="predicted"/>
<name>A0AAE0B821_9ROSI</name>
<keyword evidence="2" id="KW-0677">Repeat</keyword>
<comment type="caution">
    <text evidence="4">The sequence shown here is derived from an EMBL/GenBank/DDBJ whole genome shotgun (WGS) entry which is preliminary data.</text>
</comment>
<feature type="domain" description="C-JID" evidence="3">
    <location>
        <begin position="22"/>
        <end position="176"/>
    </location>
</feature>